<keyword evidence="2" id="KW-1185">Reference proteome</keyword>
<protein>
    <submittedName>
        <fullName evidence="1">Uncharacterized protein</fullName>
    </submittedName>
</protein>
<name>A0A850P8Y2_9PROT</name>
<evidence type="ECO:0000313" key="1">
    <source>
        <dbReference type="EMBL" id="NVN39030.1"/>
    </source>
</evidence>
<accession>A0A850P8Y2</accession>
<evidence type="ECO:0000313" key="2">
    <source>
        <dbReference type="Proteomes" id="UP000585665"/>
    </source>
</evidence>
<reference evidence="1 2" key="1">
    <citation type="submission" date="2020-06" db="EMBL/GenBank/DDBJ databases">
        <title>Description of novel acetic acid bacteria.</title>
        <authorList>
            <person name="Sombolestani A."/>
        </authorList>
    </citation>
    <scope>NUCLEOTIDE SEQUENCE [LARGE SCALE GENOMIC DNA]</scope>
    <source>
        <strain evidence="1 2">LMG 27010</strain>
    </source>
</reference>
<dbReference type="RefSeq" id="WP_176612053.1">
    <property type="nucleotide sequence ID" value="NZ_JABXXR010000001.1"/>
</dbReference>
<organism evidence="1 2">
    <name type="scientific">Ameyamaea chiangmaiensis</name>
    <dbReference type="NCBI Taxonomy" id="442969"/>
    <lineage>
        <taxon>Bacteria</taxon>
        <taxon>Pseudomonadati</taxon>
        <taxon>Pseudomonadota</taxon>
        <taxon>Alphaproteobacteria</taxon>
        <taxon>Acetobacterales</taxon>
        <taxon>Acetobacteraceae</taxon>
        <taxon>Ameyamaea</taxon>
    </lineage>
</organism>
<dbReference type="AlphaFoldDB" id="A0A850P8Y2"/>
<gene>
    <name evidence="1" type="ORF">HUK82_00420</name>
</gene>
<comment type="caution">
    <text evidence="1">The sequence shown here is derived from an EMBL/GenBank/DDBJ whole genome shotgun (WGS) entry which is preliminary data.</text>
</comment>
<proteinExistence type="predicted"/>
<dbReference type="Proteomes" id="UP000585665">
    <property type="component" value="Unassembled WGS sequence"/>
</dbReference>
<sequence>MTKLNEQTPPTIPPVSTAHLGMQLFTREQVAEIKAKVRAETIKEKDAEIAHLRADFRLIKYLTSKASLIASERLESIQVVSERALAPTGARP</sequence>
<dbReference type="EMBL" id="JABXXR010000001">
    <property type="protein sequence ID" value="NVN39030.1"/>
    <property type="molecule type" value="Genomic_DNA"/>
</dbReference>